<dbReference type="AlphaFoldDB" id="A0A2G9YSR8"/>
<dbReference type="GO" id="GO:0046872">
    <property type="term" value="F:metal ion binding"/>
    <property type="evidence" value="ECO:0007669"/>
    <property type="project" value="UniProtKB-KW"/>
</dbReference>
<gene>
    <name evidence="2" type="ORF">COX38_01430</name>
</gene>
<comment type="caution">
    <text evidence="2">The sequence shown here is derived from an EMBL/GenBank/DDBJ whole genome shotgun (WGS) entry which is preliminary data.</text>
</comment>
<dbReference type="PROSITE" id="PS51449">
    <property type="entry name" value="MTTASE_N"/>
    <property type="match status" value="1"/>
</dbReference>
<dbReference type="GO" id="GO:0035596">
    <property type="term" value="F:methylthiotransferase activity"/>
    <property type="evidence" value="ECO:0007669"/>
    <property type="project" value="InterPro"/>
</dbReference>
<evidence type="ECO:0000313" key="2">
    <source>
        <dbReference type="EMBL" id="PIP22294.1"/>
    </source>
</evidence>
<dbReference type="Gene3D" id="3.40.50.12160">
    <property type="entry name" value="Methylthiotransferase, N-terminal domain"/>
    <property type="match status" value="1"/>
</dbReference>
<evidence type="ECO:0000259" key="1">
    <source>
        <dbReference type="PROSITE" id="PS51449"/>
    </source>
</evidence>
<dbReference type="GO" id="GO:0051539">
    <property type="term" value="F:4 iron, 4 sulfur cluster binding"/>
    <property type="evidence" value="ECO:0007669"/>
    <property type="project" value="UniProtKB-KW"/>
</dbReference>
<keyword evidence="2" id="KW-0808">Transferase</keyword>
<protein>
    <submittedName>
        <fullName evidence="2">tRNA (N6-isopentenyl adenosine(37)-C2)-methylthiotransferase MiaB</fullName>
    </submittedName>
</protein>
<feature type="domain" description="MTTase N-terminal" evidence="1">
    <location>
        <begin position="1"/>
        <end position="77"/>
    </location>
</feature>
<feature type="non-terminal residue" evidence="2">
    <location>
        <position position="77"/>
    </location>
</feature>
<dbReference type="InterPro" id="IPR013848">
    <property type="entry name" value="Methylthiotransferase_N"/>
</dbReference>
<dbReference type="InterPro" id="IPR038135">
    <property type="entry name" value="Methylthiotransferase_N_sf"/>
</dbReference>
<organism evidence="2 3">
    <name type="scientific">Candidatus Nealsonbacteria bacterium CG23_combo_of_CG06-09_8_20_14_all_39_25</name>
    <dbReference type="NCBI Taxonomy" id="1974723"/>
    <lineage>
        <taxon>Bacteria</taxon>
        <taxon>Candidatus Nealsoniibacteriota</taxon>
    </lineage>
</organism>
<name>A0A2G9YSR8_9BACT</name>
<dbReference type="Pfam" id="PF00919">
    <property type="entry name" value="UPF0004"/>
    <property type="match status" value="1"/>
</dbReference>
<sequence>MLEEIGYQSASKENEADLIVVNMCSIRQSAVDRVYGLIPKFEKLKIKKKKLKTVLTGCILKEDKKKFKKVFDLILDI</sequence>
<proteinExistence type="predicted"/>
<reference evidence="2 3" key="1">
    <citation type="submission" date="2017-09" db="EMBL/GenBank/DDBJ databases">
        <title>Depth-based differentiation of microbial function through sediment-hosted aquifers and enrichment of novel symbionts in the deep terrestrial subsurface.</title>
        <authorList>
            <person name="Probst A.J."/>
            <person name="Ladd B."/>
            <person name="Jarett J.K."/>
            <person name="Geller-Mcgrath D.E."/>
            <person name="Sieber C.M."/>
            <person name="Emerson J.B."/>
            <person name="Anantharaman K."/>
            <person name="Thomas B.C."/>
            <person name="Malmstrom R."/>
            <person name="Stieglmeier M."/>
            <person name="Klingl A."/>
            <person name="Woyke T."/>
            <person name="Ryan C.M."/>
            <person name="Banfield J.F."/>
        </authorList>
    </citation>
    <scope>NUCLEOTIDE SEQUENCE [LARGE SCALE GENOMIC DNA]</scope>
    <source>
        <strain evidence="2">CG23_combo_of_CG06-09_8_20_14_all_39_25</strain>
    </source>
</reference>
<evidence type="ECO:0000313" key="3">
    <source>
        <dbReference type="Proteomes" id="UP000229054"/>
    </source>
</evidence>
<dbReference type="EMBL" id="PCRN01000057">
    <property type="protein sequence ID" value="PIP22294.1"/>
    <property type="molecule type" value="Genomic_DNA"/>
</dbReference>
<accession>A0A2G9YSR8</accession>
<dbReference type="Proteomes" id="UP000229054">
    <property type="component" value="Unassembled WGS sequence"/>
</dbReference>